<name>A0ABP7YU06_9SPHI</name>
<dbReference type="Proteomes" id="UP001500101">
    <property type="component" value="Unassembled WGS sequence"/>
</dbReference>
<organism evidence="12 13">
    <name type="scientific">Sphingobacterium kyonggiense</name>
    <dbReference type="NCBI Taxonomy" id="714075"/>
    <lineage>
        <taxon>Bacteria</taxon>
        <taxon>Pseudomonadati</taxon>
        <taxon>Bacteroidota</taxon>
        <taxon>Sphingobacteriia</taxon>
        <taxon>Sphingobacteriales</taxon>
        <taxon>Sphingobacteriaceae</taxon>
        <taxon>Sphingobacterium</taxon>
    </lineage>
</organism>
<sequence>MLKFANAKINIGLHITRKREDGYHDLETIFYPVKLYDVIEVRKAEEMGLSIWNSSLVADADNLCLRAYNLLKTDYEIPLVHIDLLKNIPIGAGLGGGSSDATAVLGLLNDMFELNISTEKLKEYAAQLGADCSFFVENKAQYAEGIGTQLKDIELDLSAYHIVLVKPDIHISTAEAYRAVIPQKPEIDLRDAVKLPIQEWKYTIRNDFEFSLFEKYPLIRDIKSKLYELGAVYASMSGSGSSVFGLFEDQVDLSDLNKYAEVYPATEL</sequence>
<dbReference type="InterPro" id="IPR014721">
    <property type="entry name" value="Ribsml_uS5_D2-typ_fold_subgr"/>
</dbReference>
<dbReference type="InterPro" id="IPR013750">
    <property type="entry name" value="GHMP_kinase_C_dom"/>
</dbReference>
<comment type="catalytic activity">
    <reaction evidence="9">
        <text>4-CDP-2-C-methyl-D-erythritol + ATP = 4-CDP-2-C-methyl-D-erythritol 2-phosphate + ADP + H(+)</text>
        <dbReference type="Rhea" id="RHEA:18437"/>
        <dbReference type="ChEBI" id="CHEBI:15378"/>
        <dbReference type="ChEBI" id="CHEBI:30616"/>
        <dbReference type="ChEBI" id="CHEBI:57823"/>
        <dbReference type="ChEBI" id="CHEBI:57919"/>
        <dbReference type="ChEBI" id="CHEBI:456216"/>
        <dbReference type="EC" id="2.7.1.148"/>
    </reaction>
</comment>
<comment type="caution">
    <text evidence="12">The sequence shown here is derived from an EMBL/GenBank/DDBJ whole genome shotgun (WGS) entry which is preliminary data.</text>
</comment>
<gene>
    <name evidence="9 12" type="primary">ispE</name>
    <name evidence="12" type="ORF">GCM10022216_21310</name>
</gene>
<comment type="function">
    <text evidence="9">Catalyzes the phosphorylation of the position 2 hydroxy group of 4-diphosphocytidyl-2C-methyl-D-erythritol.</text>
</comment>
<dbReference type="SUPFAM" id="SSF55060">
    <property type="entry name" value="GHMP Kinase, C-terminal domain"/>
    <property type="match status" value="1"/>
</dbReference>
<feature type="active site" evidence="9">
    <location>
        <position position="8"/>
    </location>
</feature>
<protein>
    <recommendedName>
        <fullName evidence="3 9">4-diphosphocytidyl-2-C-methyl-D-erythritol kinase</fullName>
        <shortName evidence="9">CMK</shortName>
        <ecNumber evidence="2 9">2.7.1.148</ecNumber>
    </recommendedName>
    <alternativeName>
        <fullName evidence="8 9">4-(cytidine-5'-diphospho)-2-C-methyl-D-erythritol kinase</fullName>
    </alternativeName>
</protein>
<keyword evidence="9" id="KW-0414">Isoprene biosynthesis</keyword>
<dbReference type="EMBL" id="BAAAZI010000009">
    <property type="protein sequence ID" value="GAA4141347.1"/>
    <property type="molecule type" value="Genomic_DNA"/>
</dbReference>
<dbReference type="Gene3D" id="3.30.70.890">
    <property type="entry name" value="GHMP kinase, C-terminal domain"/>
    <property type="match status" value="1"/>
</dbReference>
<dbReference type="InterPro" id="IPR004424">
    <property type="entry name" value="IspE"/>
</dbReference>
<dbReference type="PIRSF" id="PIRSF010376">
    <property type="entry name" value="IspE"/>
    <property type="match status" value="1"/>
</dbReference>
<proteinExistence type="inferred from homology"/>
<reference evidence="13" key="1">
    <citation type="journal article" date="2019" name="Int. J. Syst. Evol. Microbiol.">
        <title>The Global Catalogue of Microorganisms (GCM) 10K type strain sequencing project: providing services to taxonomists for standard genome sequencing and annotation.</title>
        <authorList>
            <consortium name="The Broad Institute Genomics Platform"/>
            <consortium name="The Broad Institute Genome Sequencing Center for Infectious Disease"/>
            <person name="Wu L."/>
            <person name="Ma J."/>
        </authorList>
    </citation>
    <scope>NUCLEOTIDE SEQUENCE [LARGE SCALE GENOMIC DNA]</scope>
    <source>
        <strain evidence="13">JCM 16704</strain>
    </source>
</reference>
<evidence type="ECO:0000256" key="4">
    <source>
        <dbReference type="ARBA" id="ARBA00022679"/>
    </source>
</evidence>
<keyword evidence="4 9" id="KW-0808">Transferase</keyword>
<keyword evidence="7 9" id="KW-0067">ATP-binding</keyword>
<dbReference type="NCBIfam" id="TIGR00154">
    <property type="entry name" value="ispE"/>
    <property type="match status" value="1"/>
</dbReference>
<feature type="active site" evidence="9">
    <location>
        <position position="131"/>
    </location>
</feature>
<evidence type="ECO:0000256" key="8">
    <source>
        <dbReference type="ARBA" id="ARBA00032554"/>
    </source>
</evidence>
<dbReference type="HAMAP" id="MF_00061">
    <property type="entry name" value="IspE"/>
    <property type="match status" value="1"/>
</dbReference>
<evidence type="ECO:0000259" key="11">
    <source>
        <dbReference type="Pfam" id="PF08544"/>
    </source>
</evidence>
<dbReference type="RefSeq" id="WP_344674698.1">
    <property type="nucleotide sequence ID" value="NZ_BAAAZI010000009.1"/>
</dbReference>
<feature type="binding site" evidence="9">
    <location>
        <begin position="89"/>
        <end position="99"/>
    </location>
    <ligand>
        <name>ATP</name>
        <dbReference type="ChEBI" id="CHEBI:30616"/>
    </ligand>
</feature>
<dbReference type="SUPFAM" id="SSF54211">
    <property type="entry name" value="Ribosomal protein S5 domain 2-like"/>
    <property type="match status" value="1"/>
</dbReference>
<evidence type="ECO:0000256" key="2">
    <source>
        <dbReference type="ARBA" id="ARBA00012052"/>
    </source>
</evidence>
<evidence type="ECO:0000256" key="9">
    <source>
        <dbReference type="HAMAP-Rule" id="MF_00061"/>
    </source>
</evidence>
<keyword evidence="13" id="KW-1185">Reference proteome</keyword>
<evidence type="ECO:0000256" key="3">
    <source>
        <dbReference type="ARBA" id="ARBA00017473"/>
    </source>
</evidence>
<dbReference type="EC" id="2.7.1.148" evidence="2 9"/>
<keyword evidence="5 9" id="KW-0547">Nucleotide-binding</keyword>
<dbReference type="PANTHER" id="PTHR43527:SF2">
    <property type="entry name" value="4-DIPHOSPHOCYTIDYL-2-C-METHYL-D-ERYTHRITOL KINASE, CHLOROPLASTIC"/>
    <property type="match status" value="1"/>
</dbReference>
<dbReference type="Pfam" id="PF00288">
    <property type="entry name" value="GHMP_kinases_N"/>
    <property type="match status" value="1"/>
</dbReference>
<keyword evidence="6 9" id="KW-0418">Kinase</keyword>
<dbReference type="PANTHER" id="PTHR43527">
    <property type="entry name" value="4-DIPHOSPHOCYTIDYL-2-C-METHYL-D-ERYTHRITOL KINASE, CHLOROPLASTIC"/>
    <property type="match status" value="1"/>
</dbReference>
<accession>A0ABP7YU06</accession>
<evidence type="ECO:0000256" key="1">
    <source>
        <dbReference type="ARBA" id="ARBA00009684"/>
    </source>
</evidence>
<evidence type="ECO:0000313" key="13">
    <source>
        <dbReference type="Proteomes" id="UP001500101"/>
    </source>
</evidence>
<dbReference type="InterPro" id="IPR036554">
    <property type="entry name" value="GHMP_kinase_C_sf"/>
</dbReference>
<dbReference type="InterPro" id="IPR006204">
    <property type="entry name" value="GHMP_kinase_N_dom"/>
</dbReference>
<evidence type="ECO:0000259" key="10">
    <source>
        <dbReference type="Pfam" id="PF00288"/>
    </source>
</evidence>
<evidence type="ECO:0000256" key="5">
    <source>
        <dbReference type="ARBA" id="ARBA00022741"/>
    </source>
</evidence>
<dbReference type="Pfam" id="PF08544">
    <property type="entry name" value="GHMP_kinases_C"/>
    <property type="match status" value="1"/>
</dbReference>
<feature type="domain" description="GHMP kinase C-terminal" evidence="11">
    <location>
        <begin position="207"/>
        <end position="252"/>
    </location>
</feature>
<evidence type="ECO:0000313" key="12">
    <source>
        <dbReference type="EMBL" id="GAA4141347.1"/>
    </source>
</evidence>
<comment type="pathway">
    <text evidence="9">Isoprenoid biosynthesis; isopentenyl diphosphate biosynthesis via DXP pathway; isopentenyl diphosphate from 1-deoxy-D-xylulose 5-phosphate: step 3/6.</text>
</comment>
<dbReference type="GO" id="GO:0016301">
    <property type="term" value="F:kinase activity"/>
    <property type="evidence" value="ECO:0007669"/>
    <property type="project" value="UniProtKB-KW"/>
</dbReference>
<feature type="domain" description="GHMP kinase N-terminal" evidence="10">
    <location>
        <begin position="62"/>
        <end position="133"/>
    </location>
</feature>
<comment type="similarity">
    <text evidence="1 9">Belongs to the GHMP kinase family. IspE subfamily.</text>
</comment>
<dbReference type="InterPro" id="IPR020568">
    <property type="entry name" value="Ribosomal_Su5_D2-typ_SF"/>
</dbReference>
<evidence type="ECO:0000256" key="6">
    <source>
        <dbReference type="ARBA" id="ARBA00022777"/>
    </source>
</evidence>
<evidence type="ECO:0000256" key="7">
    <source>
        <dbReference type="ARBA" id="ARBA00022840"/>
    </source>
</evidence>
<dbReference type="Gene3D" id="3.30.230.10">
    <property type="match status" value="1"/>
</dbReference>